<reference evidence="1" key="1">
    <citation type="journal article" date="2014" name="Front. Microbiol.">
        <title>High frequency of phylogenetically diverse reductive dehalogenase-homologous genes in deep subseafloor sedimentary metagenomes.</title>
        <authorList>
            <person name="Kawai M."/>
            <person name="Futagami T."/>
            <person name="Toyoda A."/>
            <person name="Takaki Y."/>
            <person name="Nishi S."/>
            <person name="Hori S."/>
            <person name="Arai W."/>
            <person name="Tsubouchi T."/>
            <person name="Morono Y."/>
            <person name="Uchiyama I."/>
            <person name="Ito T."/>
            <person name="Fujiyama A."/>
            <person name="Inagaki F."/>
            <person name="Takami H."/>
        </authorList>
    </citation>
    <scope>NUCLEOTIDE SEQUENCE</scope>
    <source>
        <strain evidence="1">Expedition CK06-06</strain>
    </source>
</reference>
<proteinExistence type="predicted"/>
<protein>
    <submittedName>
        <fullName evidence="1">Uncharacterized protein</fullName>
    </submittedName>
</protein>
<dbReference type="AlphaFoldDB" id="X1U178"/>
<dbReference type="Gene3D" id="3.30.460.10">
    <property type="entry name" value="Beta Polymerase, domain 2"/>
    <property type="match status" value="1"/>
</dbReference>
<sequence>MKLAEAQAIASEVYYRLKPHCKRIEVAGPIRRQKEEVKGIVIVLIPANPGELSREIDRLGPPIMDEENLRRVEYKGTQVDLYYATPQTWATLLLIRTGSKENNIRLCSWARRLGMKLKANGDGIIGKDGQLIPIESEQ</sequence>
<evidence type="ECO:0000313" key="1">
    <source>
        <dbReference type="EMBL" id="GAI86024.1"/>
    </source>
</evidence>
<feature type="non-terminal residue" evidence="1">
    <location>
        <position position="138"/>
    </location>
</feature>
<dbReference type="InterPro" id="IPR043519">
    <property type="entry name" value="NT_sf"/>
</dbReference>
<dbReference type="EMBL" id="BARW01009953">
    <property type="protein sequence ID" value="GAI86024.1"/>
    <property type="molecule type" value="Genomic_DNA"/>
</dbReference>
<accession>X1U178</accession>
<dbReference type="SUPFAM" id="SSF81301">
    <property type="entry name" value="Nucleotidyltransferase"/>
    <property type="match status" value="1"/>
</dbReference>
<organism evidence="1">
    <name type="scientific">marine sediment metagenome</name>
    <dbReference type="NCBI Taxonomy" id="412755"/>
    <lineage>
        <taxon>unclassified sequences</taxon>
        <taxon>metagenomes</taxon>
        <taxon>ecological metagenomes</taxon>
    </lineage>
</organism>
<gene>
    <name evidence="1" type="ORF">S12H4_19797</name>
</gene>
<name>X1U178_9ZZZZ</name>
<comment type="caution">
    <text evidence="1">The sequence shown here is derived from an EMBL/GenBank/DDBJ whole genome shotgun (WGS) entry which is preliminary data.</text>
</comment>